<proteinExistence type="predicted"/>
<evidence type="ECO:0000313" key="1">
    <source>
        <dbReference type="EMBL" id="GMN52614.1"/>
    </source>
</evidence>
<dbReference type="Gramene" id="FCD_00026659-RA">
    <property type="protein sequence ID" value="FCD_00026659-RA:cds"/>
    <property type="gene ID" value="FCD_00026659"/>
</dbReference>
<keyword evidence="2" id="KW-1185">Reference proteome</keyword>
<evidence type="ECO:0000313" key="2">
    <source>
        <dbReference type="Proteomes" id="UP001187192"/>
    </source>
</evidence>
<organism evidence="1 2">
    <name type="scientific">Ficus carica</name>
    <name type="common">Common fig</name>
    <dbReference type="NCBI Taxonomy" id="3494"/>
    <lineage>
        <taxon>Eukaryota</taxon>
        <taxon>Viridiplantae</taxon>
        <taxon>Streptophyta</taxon>
        <taxon>Embryophyta</taxon>
        <taxon>Tracheophyta</taxon>
        <taxon>Spermatophyta</taxon>
        <taxon>Magnoliopsida</taxon>
        <taxon>eudicotyledons</taxon>
        <taxon>Gunneridae</taxon>
        <taxon>Pentapetalae</taxon>
        <taxon>rosids</taxon>
        <taxon>fabids</taxon>
        <taxon>Rosales</taxon>
        <taxon>Moraceae</taxon>
        <taxon>Ficeae</taxon>
        <taxon>Ficus</taxon>
    </lineage>
</organism>
<name>A0AA88DJV3_FICCA</name>
<gene>
    <name evidence="1" type="ORF">TIFTF001_021757</name>
</gene>
<accession>A0AA88DJV3</accession>
<dbReference type="AlphaFoldDB" id="A0AA88DJV3"/>
<comment type="caution">
    <text evidence="1">The sequence shown here is derived from an EMBL/GenBank/DDBJ whole genome shotgun (WGS) entry which is preliminary data.</text>
</comment>
<protein>
    <submittedName>
        <fullName evidence="1">Uncharacterized protein</fullName>
    </submittedName>
</protein>
<dbReference type="EMBL" id="BTGU01000042">
    <property type="protein sequence ID" value="GMN52614.1"/>
    <property type="molecule type" value="Genomic_DNA"/>
</dbReference>
<sequence length="55" mass="5945">MIISISSPPATVVSCNLLRHKQPSSPTPVIVASSRQEEAIASESCDYNGDLWRSD</sequence>
<dbReference type="Proteomes" id="UP001187192">
    <property type="component" value="Unassembled WGS sequence"/>
</dbReference>
<reference evidence="1" key="1">
    <citation type="submission" date="2023-07" db="EMBL/GenBank/DDBJ databases">
        <title>draft genome sequence of fig (Ficus carica).</title>
        <authorList>
            <person name="Takahashi T."/>
            <person name="Nishimura K."/>
        </authorList>
    </citation>
    <scope>NUCLEOTIDE SEQUENCE</scope>
</reference>